<feature type="transmembrane region" description="Helical" evidence="14">
    <location>
        <begin position="308"/>
        <end position="341"/>
    </location>
</feature>
<comment type="similarity">
    <text evidence="2 13">Belongs to the sodium:solute symporter (SSF) (TC 2.A.21) family.</text>
</comment>
<evidence type="ECO:0000313" key="15">
    <source>
        <dbReference type="EMBL" id="MCQ4637863.1"/>
    </source>
</evidence>
<dbReference type="Gene3D" id="1.20.1730.10">
    <property type="entry name" value="Sodium/glucose cotransporter"/>
    <property type="match status" value="1"/>
</dbReference>
<feature type="transmembrane region" description="Helical" evidence="14">
    <location>
        <begin position="443"/>
        <end position="462"/>
    </location>
</feature>
<evidence type="ECO:0000256" key="12">
    <source>
        <dbReference type="ARBA" id="ARBA00033708"/>
    </source>
</evidence>
<evidence type="ECO:0000256" key="8">
    <source>
        <dbReference type="ARBA" id="ARBA00023053"/>
    </source>
</evidence>
<evidence type="ECO:0000256" key="7">
    <source>
        <dbReference type="ARBA" id="ARBA00022989"/>
    </source>
</evidence>
<keyword evidence="11" id="KW-0739">Sodium transport</keyword>
<dbReference type="InterPro" id="IPR050277">
    <property type="entry name" value="Sodium:Solute_Symporter"/>
</dbReference>
<feature type="transmembrane region" description="Helical" evidence="14">
    <location>
        <begin position="65"/>
        <end position="91"/>
    </location>
</feature>
<feature type="transmembrane region" description="Helical" evidence="14">
    <location>
        <begin position="179"/>
        <end position="198"/>
    </location>
</feature>
<feature type="transmembrane region" description="Helical" evidence="14">
    <location>
        <begin position="270"/>
        <end position="288"/>
    </location>
</feature>
<evidence type="ECO:0000256" key="1">
    <source>
        <dbReference type="ARBA" id="ARBA00004651"/>
    </source>
</evidence>
<keyword evidence="16" id="KW-1185">Reference proteome</keyword>
<keyword evidence="7 14" id="KW-1133">Transmembrane helix</keyword>
<sequence length="531" mass="57003">MNVYLIGVLTSFVVYLIVAFVVNKFVKGADDYFVAGRNAPTGLIVGSMVASLLSTGVFLGDSGEAYNGIWIAVAGCAAISAGGYIVGAMFFSRFLRRADVYTVPSFFEKRFCSHAVGIMTVIAVVVAMAVYLLSVTQGGATLMSNVTGLDYNICVLLAVLLFTIMVISAGSKGVLITDTIMFGLFTTIGVISVIIVSVKGGGWWNIIEDIAANPETSYLLSWSGKLGYLYDTGLENVIWFLSYGVCWAGVAFCGPWQCSRNIMAKSEHTVIRSAVWVVIGCFGVNYLVELGAVFMHAFDIGDTEATQVWLWAAGNVLPTVIGVVLVTGIIAAAISSATTFLSLIGASISNDIFRIKDSKKNVLVSRISMLVIAAIVLVVAITNPPNIWWIMQIGATVVICAMLPVAIASVWSKKITKAGAFAGMCAGFTVSFLMKVITTSQGITVPIYLDVYFVGTLANLLAMMIANRLTKVTPEEKAQREALFIVPESEKDPVEIEKTRKALKSSIWIGVGIFAFCLVTWIIPYYMGLNA</sequence>
<comment type="subcellular location">
    <subcellularLocation>
        <location evidence="1">Cell membrane</location>
        <topology evidence="1">Multi-pass membrane protein</topology>
    </subcellularLocation>
</comment>
<feature type="transmembrane region" description="Helical" evidence="14">
    <location>
        <begin position="38"/>
        <end position="59"/>
    </location>
</feature>
<dbReference type="PANTHER" id="PTHR48086:SF3">
    <property type="entry name" value="SODIUM_PROLINE SYMPORTER"/>
    <property type="match status" value="1"/>
</dbReference>
<organism evidence="15 16">
    <name type="scientific">Anaerovorax odorimutans</name>
    <dbReference type="NCBI Taxonomy" id="109327"/>
    <lineage>
        <taxon>Bacteria</taxon>
        <taxon>Bacillati</taxon>
        <taxon>Bacillota</taxon>
        <taxon>Clostridia</taxon>
        <taxon>Peptostreptococcales</taxon>
        <taxon>Anaerovoracaceae</taxon>
        <taxon>Anaerovorax</taxon>
    </lineage>
</organism>
<feature type="transmembrane region" description="Helical" evidence="14">
    <location>
        <begin position="387"/>
        <end position="411"/>
    </location>
</feature>
<keyword evidence="4" id="KW-1003">Cell membrane</keyword>
<dbReference type="PROSITE" id="PS50283">
    <property type="entry name" value="NA_SOLUT_SYMP_3"/>
    <property type="match status" value="1"/>
</dbReference>
<evidence type="ECO:0000256" key="3">
    <source>
        <dbReference type="ARBA" id="ARBA00022448"/>
    </source>
</evidence>
<dbReference type="PANTHER" id="PTHR48086">
    <property type="entry name" value="SODIUM/PROLINE SYMPORTER-RELATED"/>
    <property type="match status" value="1"/>
</dbReference>
<evidence type="ECO:0000313" key="16">
    <source>
        <dbReference type="Proteomes" id="UP001524502"/>
    </source>
</evidence>
<gene>
    <name evidence="15" type="ORF">NE619_14100</name>
</gene>
<keyword evidence="3" id="KW-0813">Transport</keyword>
<name>A0ABT1RRN7_9FIRM</name>
<keyword evidence="8" id="KW-0915">Sodium</keyword>
<feature type="transmembrane region" description="Helical" evidence="14">
    <location>
        <begin position="149"/>
        <end position="167"/>
    </location>
</feature>
<keyword evidence="9" id="KW-0406">Ion transport</keyword>
<dbReference type="CDD" id="cd10322">
    <property type="entry name" value="SLC5sbd"/>
    <property type="match status" value="1"/>
</dbReference>
<dbReference type="Proteomes" id="UP001524502">
    <property type="component" value="Unassembled WGS sequence"/>
</dbReference>
<dbReference type="InterPro" id="IPR001734">
    <property type="entry name" value="Na/solute_symporter"/>
</dbReference>
<dbReference type="EMBL" id="JANFXK010000017">
    <property type="protein sequence ID" value="MCQ4637863.1"/>
    <property type="molecule type" value="Genomic_DNA"/>
</dbReference>
<evidence type="ECO:0000256" key="6">
    <source>
        <dbReference type="ARBA" id="ARBA00022847"/>
    </source>
</evidence>
<feature type="transmembrane region" description="Helical" evidence="14">
    <location>
        <begin position="507"/>
        <end position="527"/>
    </location>
</feature>
<evidence type="ECO:0000256" key="13">
    <source>
        <dbReference type="RuleBase" id="RU362091"/>
    </source>
</evidence>
<keyword evidence="5 14" id="KW-0812">Transmembrane</keyword>
<dbReference type="RefSeq" id="WP_256133044.1">
    <property type="nucleotide sequence ID" value="NZ_JANFXK010000017.1"/>
</dbReference>
<evidence type="ECO:0000256" key="4">
    <source>
        <dbReference type="ARBA" id="ARBA00022475"/>
    </source>
</evidence>
<proteinExistence type="inferred from homology"/>
<feature type="transmembrane region" description="Helical" evidence="14">
    <location>
        <begin position="111"/>
        <end position="134"/>
    </location>
</feature>
<dbReference type="InterPro" id="IPR038377">
    <property type="entry name" value="Na/Glc_symporter_sf"/>
</dbReference>
<feature type="transmembrane region" description="Helical" evidence="14">
    <location>
        <begin position="6"/>
        <end position="26"/>
    </location>
</feature>
<evidence type="ECO:0000256" key="10">
    <source>
        <dbReference type="ARBA" id="ARBA00023136"/>
    </source>
</evidence>
<feature type="transmembrane region" description="Helical" evidence="14">
    <location>
        <begin position="237"/>
        <end position="258"/>
    </location>
</feature>
<keyword evidence="10 14" id="KW-0472">Membrane</keyword>
<dbReference type="Pfam" id="PF00474">
    <property type="entry name" value="SSF"/>
    <property type="match status" value="1"/>
</dbReference>
<evidence type="ECO:0000256" key="11">
    <source>
        <dbReference type="ARBA" id="ARBA00023201"/>
    </source>
</evidence>
<feature type="transmembrane region" description="Helical" evidence="14">
    <location>
        <begin position="362"/>
        <end position="381"/>
    </location>
</feature>
<comment type="catalytic activity">
    <reaction evidence="12">
        <text>L-proline(in) + Na(+)(in) = L-proline(out) + Na(+)(out)</text>
        <dbReference type="Rhea" id="RHEA:28967"/>
        <dbReference type="ChEBI" id="CHEBI:29101"/>
        <dbReference type="ChEBI" id="CHEBI:60039"/>
    </reaction>
</comment>
<evidence type="ECO:0000256" key="14">
    <source>
        <dbReference type="SAM" id="Phobius"/>
    </source>
</evidence>
<protein>
    <submittedName>
        <fullName evidence="15">Sodium:solute symporter family protein</fullName>
    </submittedName>
</protein>
<comment type="caution">
    <text evidence="15">The sequence shown here is derived from an EMBL/GenBank/DDBJ whole genome shotgun (WGS) entry which is preliminary data.</text>
</comment>
<accession>A0ABT1RRN7</accession>
<reference evidence="15 16" key="1">
    <citation type="submission" date="2022-06" db="EMBL/GenBank/DDBJ databases">
        <title>Isolation of gut microbiota from human fecal samples.</title>
        <authorList>
            <person name="Pamer E.G."/>
            <person name="Barat B."/>
            <person name="Waligurski E."/>
            <person name="Medina S."/>
            <person name="Paddock L."/>
            <person name="Mostad J."/>
        </authorList>
    </citation>
    <scope>NUCLEOTIDE SEQUENCE [LARGE SCALE GENOMIC DNA]</scope>
    <source>
        <strain evidence="15 16">SL.3.17</strain>
    </source>
</reference>
<evidence type="ECO:0000256" key="5">
    <source>
        <dbReference type="ARBA" id="ARBA00022692"/>
    </source>
</evidence>
<evidence type="ECO:0000256" key="2">
    <source>
        <dbReference type="ARBA" id="ARBA00006434"/>
    </source>
</evidence>
<evidence type="ECO:0000256" key="9">
    <source>
        <dbReference type="ARBA" id="ARBA00023065"/>
    </source>
</evidence>
<keyword evidence="6" id="KW-0769">Symport</keyword>
<feature type="transmembrane region" description="Helical" evidence="14">
    <location>
        <begin position="418"/>
        <end position="437"/>
    </location>
</feature>